<dbReference type="eggNOG" id="KOG1577">
    <property type="taxonomic scope" value="Eukaryota"/>
</dbReference>
<dbReference type="Pfam" id="PF00248">
    <property type="entry name" value="Aldo_ket_red"/>
    <property type="match status" value="1"/>
</dbReference>
<dbReference type="InterPro" id="IPR036812">
    <property type="entry name" value="NAD(P)_OxRdtase_dom_sf"/>
</dbReference>
<dbReference type="STRING" id="743788.S8EMQ4"/>
<keyword evidence="3" id="KW-1185">Reference proteome</keyword>
<evidence type="ECO:0000259" key="1">
    <source>
        <dbReference type="Pfam" id="PF00248"/>
    </source>
</evidence>
<dbReference type="SUPFAM" id="SSF51430">
    <property type="entry name" value="NAD(P)-linked oxidoreductase"/>
    <property type="match status" value="1"/>
</dbReference>
<dbReference type="OrthoDB" id="5357513at2759"/>
<proteinExistence type="predicted"/>
<dbReference type="InterPro" id="IPR020471">
    <property type="entry name" value="AKR"/>
</dbReference>
<dbReference type="Gene3D" id="3.20.20.100">
    <property type="entry name" value="NADP-dependent oxidoreductase domain"/>
    <property type="match status" value="1"/>
</dbReference>
<dbReference type="AlphaFoldDB" id="S8EMQ4"/>
<gene>
    <name evidence="2" type="ORF">FOMPIDRAFT_1013225</name>
</gene>
<dbReference type="InterPro" id="IPR023210">
    <property type="entry name" value="NADP_OxRdtase_dom"/>
</dbReference>
<dbReference type="EMBL" id="KE504123">
    <property type="protein sequence ID" value="EPT05443.1"/>
    <property type="molecule type" value="Genomic_DNA"/>
</dbReference>
<dbReference type="InParanoid" id="S8EMQ4"/>
<dbReference type="PRINTS" id="PR00069">
    <property type="entry name" value="ALDKETRDTASE"/>
</dbReference>
<evidence type="ECO:0000313" key="2">
    <source>
        <dbReference type="EMBL" id="EPT05443.1"/>
    </source>
</evidence>
<dbReference type="GO" id="GO:0016491">
    <property type="term" value="F:oxidoreductase activity"/>
    <property type="evidence" value="ECO:0007669"/>
    <property type="project" value="InterPro"/>
</dbReference>
<dbReference type="Proteomes" id="UP000015241">
    <property type="component" value="Unassembled WGS sequence"/>
</dbReference>
<dbReference type="HOGENOM" id="CLU_1845147_0_0_1"/>
<sequence length="139" mass="15487">MASKSSTQLVDPNTSSKAVEILQTKHGIKREDLWIQIKFTSLGGQDRTKPLPYNPTDPLPAQIPTSLHNLRTSYLDALLLHSPLLRPANTVAAWRMLPVVALQDAGTVHTIGVSNTYDMRVLEQLEQFERETGRAMQVV</sequence>
<reference evidence="2 3" key="1">
    <citation type="journal article" date="2012" name="Science">
        <title>The Paleozoic origin of enzymatic lignin decomposition reconstructed from 31 fungal genomes.</title>
        <authorList>
            <person name="Floudas D."/>
            <person name="Binder M."/>
            <person name="Riley R."/>
            <person name="Barry K."/>
            <person name="Blanchette R.A."/>
            <person name="Henrissat B."/>
            <person name="Martinez A.T."/>
            <person name="Otillar R."/>
            <person name="Spatafora J.W."/>
            <person name="Yadav J.S."/>
            <person name="Aerts A."/>
            <person name="Benoit I."/>
            <person name="Boyd A."/>
            <person name="Carlson A."/>
            <person name="Copeland A."/>
            <person name="Coutinho P.M."/>
            <person name="de Vries R.P."/>
            <person name="Ferreira P."/>
            <person name="Findley K."/>
            <person name="Foster B."/>
            <person name="Gaskell J."/>
            <person name="Glotzer D."/>
            <person name="Gorecki P."/>
            <person name="Heitman J."/>
            <person name="Hesse C."/>
            <person name="Hori C."/>
            <person name="Igarashi K."/>
            <person name="Jurgens J.A."/>
            <person name="Kallen N."/>
            <person name="Kersten P."/>
            <person name="Kohler A."/>
            <person name="Kuees U."/>
            <person name="Kumar T.K.A."/>
            <person name="Kuo A."/>
            <person name="LaButti K."/>
            <person name="Larrondo L.F."/>
            <person name="Lindquist E."/>
            <person name="Ling A."/>
            <person name="Lombard V."/>
            <person name="Lucas S."/>
            <person name="Lundell T."/>
            <person name="Martin R."/>
            <person name="McLaughlin D.J."/>
            <person name="Morgenstern I."/>
            <person name="Morin E."/>
            <person name="Murat C."/>
            <person name="Nagy L.G."/>
            <person name="Nolan M."/>
            <person name="Ohm R.A."/>
            <person name="Patyshakuliyeva A."/>
            <person name="Rokas A."/>
            <person name="Ruiz-Duenas F.J."/>
            <person name="Sabat G."/>
            <person name="Salamov A."/>
            <person name="Samejima M."/>
            <person name="Schmutz J."/>
            <person name="Slot J.C."/>
            <person name="St John F."/>
            <person name="Stenlid J."/>
            <person name="Sun H."/>
            <person name="Sun S."/>
            <person name="Syed K."/>
            <person name="Tsang A."/>
            <person name="Wiebenga A."/>
            <person name="Young D."/>
            <person name="Pisabarro A."/>
            <person name="Eastwood D.C."/>
            <person name="Martin F."/>
            <person name="Cullen D."/>
            <person name="Grigoriev I.V."/>
            <person name="Hibbett D.S."/>
        </authorList>
    </citation>
    <scope>NUCLEOTIDE SEQUENCE</scope>
    <source>
        <strain evidence="3">FP-58527</strain>
    </source>
</reference>
<name>S8EMQ4_FOMSC</name>
<evidence type="ECO:0000313" key="3">
    <source>
        <dbReference type="Proteomes" id="UP000015241"/>
    </source>
</evidence>
<accession>S8EMQ4</accession>
<organism evidence="2 3">
    <name type="scientific">Fomitopsis schrenkii</name>
    <name type="common">Brown rot fungus</name>
    <dbReference type="NCBI Taxonomy" id="2126942"/>
    <lineage>
        <taxon>Eukaryota</taxon>
        <taxon>Fungi</taxon>
        <taxon>Dikarya</taxon>
        <taxon>Basidiomycota</taxon>
        <taxon>Agaricomycotina</taxon>
        <taxon>Agaricomycetes</taxon>
        <taxon>Polyporales</taxon>
        <taxon>Fomitopsis</taxon>
    </lineage>
</organism>
<feature type="domain" description="NADP-dependent oxidoreductase" evidence="1">
    <location>
        <begin position="26"/>
        <end position="125"/>
    </location>
</feature>
<protein>
    <recommendedName>
        <fullName evidence="1">NADP-dependent oxidoreductase domain-containing protein</fullName>
    </recommendedName>
</protein>